<evidence type="ECO:0000313" key="2">
    <source>
        <dbReference type="Proteomes" id="UP000822476"/>
    </source>
</evidence>
<sequence length="271" mass="31175">METIKDIDTTPEKTYSLEYAGHWNIAKDPEIRTATSSGQRANNPHPKDAFLTLRNPEEYEHIRQQRCYSASWKQRATSNYTPHRHSEVDLIKNIVCNKPRIDSLNSEALKLLGALQNTTVYQHNFTVHLPKNGTMVSSPKIEEVRGTTPVEMLKTDQITEDCEVLQNTELSERDAHKKPPDYLLPEHEDVSCLNGPHTRYGSNTNRKQIAHGIVPNATNALLMEWKYSTTYDDEINRPASARWRMFTKLNNNEPRGYIGCRRMQKLPDCKV</sequence>
<dbReference type="OrthoDB" id="5984625at2759"/>
<protein>
    <submittedName>
        <fullName evidence="1">Uncharacterized protein</fullName>
    </submittedName>
</protein>
<keyword evidence="2" id="KW-1185">Reference proteome</keyword>
<name>A0A8S9YJR7_9TREM</name>
<proteinExistence type="predicted"/>
<gene>
    <name evidence="1" type="ORF">EG68_08596</name>
</gene>
<dbReference type="AlphaFoldDB" id="A0A8S9YJR7"/>
<reference evidence="1" key="1">
    <citation type="submission" date="2019-07" db="EMBL/GenBank/DDBJ databases">
        <title>Annotation for the trematode Paragonimus miyazaki's.</title>
        <authorList>
            <person name="Choi Y.-J."/>
        </authorList>
    </citation>
    <scope>NUCLEOTIDE SEQUENCE</scope>
    <source>
        <strain evidence="1">Japan</strain>
    </source>
</reference>
<dbReference type="Proteomes" id="UP000822476">
    <property type="component" value="Unassembled WGS sequence"/>
</dbReference>
<dbReference type="EMBL" id="JTDE01004386">
    <property type="protein sequence ID" value="KAF7255039.1"/>
    <property type="molecule type" value="Genomic_DNA"/>
</dbReference>
<evidence type="ECO:0000313" key="1">
    <source>
        <dbReference type="EMBL" id="KAF7255039.1"/>
    </source>
</evidence>
<accession>A0A8S9YJR7</accession>
<comment type="caution">
    <text evidence="1">The sequence shown here is derived from an EMBL/GenBank/DDBJ whole genome shotgun (WGS) entry which is preliminary data.</text>
</comment>
<organism evidence="1 2">
    <name type="scientific">Paragonimus skrjabini miyazakii</name>
    <dbReference type="NCBI Taxonomy" id="59628"/>
    <lineage>
        <taxon>Eukaryota</taxon>
        <taxon>Metazoa</taxon>
        <taxon>Spiralia</taxon>
        <taxon>Lophotrochozoa</taxon>
        <taxon>Platyhelminthes</taxon>
        <taxon>Trematoda</taxon>
        <taxon>Digenea</taxon>
        <taxon>Plagiorchiida</taxon>
        <taxon>Troglotremata</taxon>
        <taxon>Troglotrematidae</taxon>
        <taxon>Paragonimus</taxon>
    </lineage>
</organism>